<dbReference type="EMBL" id="JAUTXT010000040">
    <property type="protein sequence ID" value="KAK3671701.1"/>
    <property type="molecule type" value="Genomic_DNA"/>
</dbReference>
<protein>
    <recommendedName>
        <fullName evidence="1">2EXR domain-containing protein</fullName>
    </recommendedName>
</protein>
<sequence>MARRQQYVGKGAFPFEKLPAELRIRISEFYFETGEIIDIQRKRKITGHYTSAVKGPWKVRGYKHVEIKSRTPRGAPKRRAKAYLPQNGTALLRVSREILKDARPVLYGKTVFQCCFQKAFSMFMQGSARASDVLRPLIGSALRILANVPNKIVHIEVIWHDEHSCPDPKVTAQSIKDWLADAVQKSGPRSYSTVTEMFAHVVFDFDFVYAHDCGGRCSSMEAAAKADRKRVLLAATRKLIAETLDDDFVDGPLTPETLKAARIADRLLGI</sequence>
<feature type="domain" description="2EXR" evidence="1">
    <location>
        <begin position="14"/>
        <end position="115"/>
    </location>
</feature>
<evidence type="ECO:0000259" key="1">
    <source>
        <dbReference type="Pfam" id="PF20150"/>
    </source>
</evidence>
<proteinExistence type="predicted"/>
<organism evidence="2 3">
    <name type="scientific">Recurvomyces mirabilis</name>
    <dbReference type="NCBI Taxonomy" id="574656"/>
    <lineage>
        <taxon>Eukaryota</taxon>
        <taxon>Fungi</taxon>
        <taxon>Dikarya</taxon>
        <taxon>Ascomycota</taxon>
        <taxon>Pezizomycotina</taxon>
        <taxon>Dothideomycetes</taxon>
        <taxon>Dothideomycetidae</taxon>
        <taxon>Mycosphaerellales</taxon>
        <taxon>Teratosphaeriaceae</taxon>
        <taxon>Recurvomyces</taxon>
    </lineage>
</organism>
<dbReference type="InterPro" id="IPR045518">
    <property type="entry name" value="2EXR"/>
</dbReference>
<evidence type="ECO:0000313" key="2">
    <source>
        <dbReference type="EMBL" id="KAK3671701.1"/>
    </source>
</evidence>
<reference evidence="2" key="1">
    <citation type="submission" date="2023-07" db="EMBL/GenBank/DDBJ databases">
        <title>Black Yeasts Isolated from many extreme environments.</title>
        <authorList>
            <person name="Coleine C."/>
            <person name="Stajich J.E."/>
            <person name="Selbmann L."/>
        </authorList>
    </citation>
    <scope>NUCLEOTIDE SEQUENCE</scope>
    <source>
        <strain evidence="2">CCFEE 5485</strain>
    </source>
</reference>
<keyword evidence="3" id="KW-1185">Reference proteome</keyword>
<name>A0AAE0WGZ6_9PEZI</name>
<comment type="caution">
    <text evidence="2">The sequence shown here is derived from an EMBL/GenBank/DDBJ whole genome shotgun (WGS) entry which is preliminary data.</text>
</comment>
<gene>
    <name evidence="2" type="ORF">LTR78_008434</name>
</gene>
<evidence type="ECO:0000313" key="3">
    <source>
        <dbReference type="Proteomes" id="UP001274830"/>
    </source>
</evidence>
<accession>A0AAE0WGZ6</accession>
<dbReference type="Pfam" id="PF20150">
    <property type="entry name" value="2EXR"/>
    <property type="match status" value="1"/>
</dbReference>
<dbReference type="Proteomes" id="UP001274830">
    <property type="component" value="Unassembled WGS sequence"/>
</dbReference>
<dbReference type="AlphaFoldDB" id="A0AAE0WGZ6"/>